<sequence length="90" mass="10131">MREIQVKDLEGNLNNPTHSKSQVKLNLIVTPVTQEVGFVRKSIQGDDEMIVTDVVTKTCPEAKHPVTMNIRVQRSDESESLLLFIKLLSV</sequence>
<gene>
    <name evidence="1" type="ORF">SNE40_002859</name>
</gene>
<comment type="caution">
    <text evidence="1">The sequence shown here is derived from an EMBL/GenBank/DDBJ whole genome shotgun (WGS) entry which is preliminary data.</text>
</comment>
<organism evidence="1 2">
    <name type="scientific">Patella caerulea</name>
    <name type="common">Rayed Mediterranean limpet</name>
    <dbReference type="NCBI Taxonomy" id="87958"/>
    <lineage>
        <taxon>Eukaryota</taxon>
        <taxon>Metazoa</taxon>
        <taxon>Spiralia</taxon>
        <taxon>Lophotrochozoa</taxon>
        <taxon>Mollusca</taxon>
        <taxon>Gastropoda</taxon>
        <taxon>Patellogastropoda</taxon>
        <taxon>Patelloidea</taxon>
        <taxon>Patellidae</taxon>
        <taxon>Patella</taxon>
    </lineage>
</organism>
<dbReference type="EMBL" id="JAZGQO010000002">
    <property type="protein sequence ID" value="KAK6191115.1"/>
    <property type="molecule type" value="Genomic_DNA"/>
</dbReference>
<reference evidence="1 2" key="1">
    <citation type="submission" date="2024-01" db="EMBL/GenBank/DDBJ databases">
        <title>The genome of the rayed Mediterranean limpet Patella caerulea (Linnaeus, 1758).</title>
        <authorList>
            <person name="Anh-Thu Weber A."/>
            <person name="Halstead-Nussloch G."/>
        </authorList>
    </citation>
    <scope>NUCLEOTIDE SEQUENCE [LARGE SCALE GENOMIC DNA]</scope>
    <source>
        <strain evidence="1">AATW-2023a</strain>
        <tissue evidence="1">Whole specimen</tissue>
    </source>
</reference>
<protein>
    <submittedName>
        <fullName evidence="1">Uncharacterized protein</fullName>
    </submittedName>
</protein>
<name>A0AAN8KCQ6_PATCE</name>
<dbReference type="Proteomes" id="UP001347796">
    <property type="component" value="Unassembled WGS sequence"/>
</dbReference>
<keyword evidence="2" id="KW-1185">Reference proteome</keyword>
<accession>A0AAN8KCQ6</accession>
<evidence type="ECO:0000313" key="2">
    <source>
        <dbReference type="Proteomes" id="UP001347796"/>
    </source>
</evidence>
<proteinExistence type="predicted"/>
<dbReference type="AlphaFoldDB" id="A0AAN8KCQ6"/>
<evidence type="ECO:0000313" key="1">
    <source>
        <dbReference type="EMBL" id="KAK6191115.1"/>
    </source>
</evidence>